<evidence type="ECO:0000256" key="2">
    <source>
        <dbReference type="ARBA" id="ARBA00010772"/>
    </source>
</evidence>
<keyword evidence="6 10" id="KW-0413">Isomerase</keyword>
<dbReference type="InterPro" id="IPR011051">
    <property type="entry name" value="RmlC_Cupin_sf"/>
</dbReference>
<evidence type="ECO:0000256" key="6">
    <source>
        <dbReference type="ARBA" id="ARBA00023235"/>
    </source>
</evidence>
<comment type="cofactor">
    <cofactor evidence="8">
        <name>Zn(2+)</name>
        <dbReference type="ChEBI" id="CHEBI:29105"/>
    </cofactor>
    <text evidence="8">Binds 1 zinc ion per subunit.</text>
</comment>
<feature type="domain" description="Phosphomannose isomerase type I catalytic" evidence="9">
    <location>
        <begin position="1"/>
        <end position="147"/>
    </location>
</feature>
<evidence type="ECO:0000313" key="11">
    <source>
        <dbReference type="Proteomes" id="UP000315842"/>
    </source>
</evidence>
<dbReference type="RefSeq" id="WP_141321220.1">
    <property type="nucleotide sequence ID" value="NZ_BJLP01000039.1"/>
</dbReference>
<dbReference type="InterPro" id="IPR046457">
    <property type="entry name" value="PMI_typeI_cat"/>
</dbReference>
<dbReference type="InterPro" id="IPR014710">
    <property type="entry name" value="RmlC-like_jellyroll"/>
</dbReference>
<name>A0A4Y3KDX9_CELUD</name>
<proteinExistence type="inferred from homology"/>
<feature type="binding site" evidence="8">
    <location>
        <position position="95"/>
    </location>
    <ligand>
        <name>Zn(2+)</name>
        <dbReference type="ChEBI" id="CHEBI:29105"/>
    </ligand>
</feature>
<dbReference type="EMBL" id="BJLP01000039">
    <property type="protein sequence ID" value="GEA81836.1"/>
    <property type="molecule type" value="Genomic_DNA"/>
</dbReference>
<evidence type="ECO:0000256" key="3">
    <source>
        <dbReference type="ARBA" id="ARBA00011956"/>
    </source>
</evidence>
<dbReference type="PANTHER" id="PTHR10309">
    <property type="entry name" value="MANNOSE-6-PHOSPHATE ISOMERASE"/>
    <property type="match status" value="1"/>
</dbReference>
<dbReference type="GO" id="GO:0004476">
    <property type="term" value="F:mannose-6-phosphate isomerase activity"/>
    <property type="evidence" value="ECO:0007669"/>
    <property type="project" value="UniProtKB-EC"/>
</dbReference>
<evidence type="ECO:0000256" key="7">
    <source>
        <dbReference type="PIRSR" id="PIRSR001480-1"/>
    </source>
</evidence>
<dbReference type="Gene3D" id="1.10.441.10">
    <property type="entry name" value="Phosphomannose Isomerase, domain 2"/>
    <property type="match status" value="1"/>
</dbReference>
<dbReference type="InterPro" id="IPR016305">
    <property type="entry name" value="Mannose-6-P_Isomerase"/>
</dbReference>
<comment type="caution">
    <text evidence="10">The sequence shown here is derived from an EMBL/GenBank/DDBJ whole genome shotgun (WGS) entry which is preliminary data.</text>
</comment>
<dbReference type="CDD" id="cd07011">
    <property type="entry name" value="cupin_PMI_type_I_N"/>
    <property type="match status" value="1"/>
</dbReference>
<keyword evidence="5 8" id="KW-0862">Zinc</keyword>
<dbReference type="Pfam" id="PF20511">
    <property type="entry name" value="PMI_typeI_cat"/>
    <property type="match status" value="1"/>
</dbReference>
<sequence>MYRLAPATQSYAWGSTTAIPQLLGTEPDGRPVAEAWFGAHPLGPARLTGADAERLDALVAADPRGALGEDVVARFGRQLPYLLKVIAAASPLSLQVHPSRARAHAGYEREDAAGVPLDAPHRSYRDRNHKPELVFALSRFEAMVGFRAPRRAAELLVGLESTLAEQLHKILADDPTPQGVRTAFEWLLAPHTRPNPDDVAELARACQRRLDAGSPSPRTDGTVVRLDAQYPGDPGAVTSVLLNPVTLQPGEALFVPAGAVHAYLEGLAVELMANSDNVLRAGLTAKHVDLPELLDNLDVVAAPPIRIAPEHVFTATAVYYAPVDDFELSVTTLADDAETVRLPGRGPRILLCLDGTVELHGEHDGTLELVAGQSAFVPASDGLLTARGTGRVVQADVP</sequence>
<dbReference type="PROSITE" id="PS00965">
    <property type="entry name" value="PMI_I_1"/>
    <property type="match status" value="1"/>
</dbReference>
<gene>
    <name evidence="10" type="ORF">CUD01_22800</name>
</gene>
<accession>A0A4Y3KDX9</accession>
<dbReference type="Proteomes" id="UP000315842">
    <property type="component" value="Unassembled WGS sequence"/>
</dbReference>
<dbReference type="EC" id="5.3.1.8" evidence="3"/>
<dbReference type="PRINTS" id="PR00714">
    <property type="entry name" value="MAN6PISMRASE"/>
</dbReference>
<evidence type="ECO:0000256" key="8">
    <source>
        <dbReference type="PIRSR" id="PIRSR001480-2"/>
    </source>
</evidence>
<evidence type="ECO:0000256" key="5">
    <source>
        <dbReference type="ARBA" id="ARBA00022833"/>
    </source>
</evidence>
<dbReference type="AlphaFoldDB" id="A0A4Y3KDX9"/>
<evidence type="ECO:0000259" key="9">
    <source>
        <dbReference type="Pfam" id="PF20511"/>
    </source>
</evidence>
<dbReference type="GO" id="GO:0005975">
    <property type="term" value="P:carbohydrate metabolic process"/>
    <property type="evidence" value="ECO:0007669"/>
    <property type="project" value="InterPro"/>
</dbReference>
<keyword evidence="4 8" id="KW-0479">Metal-binding</keyword>
<feature type="binding site" evidence="8">
    <location>
        <position position="261"/>
    </location>
    <ligand>
        <name>Zn(2+)</name>
        <dbReference type="ChEBI" id="CHEBI:29105"/>
    </ligand>
</feature>
<evidence type="ECO:0000256" key="1">
    <source>
        <dbReference type="ARBA" id="ARBA00000757"/>
    </source>
</evidence>
<dbReference type="SUPFAM" id="SSF51182">
    <property type="entry name" value="RmlC-like cupins"/>
    <property type="match status" value="1"/>
</dbReference>
<dbReference type="InterPro" id="IPR001250">
    <property type="entry name" value="Man6P_Isoase-1"/>
</dbReference>
<protein>
    <recommendedName>
        <fullName evidence="3">mannose-6-phosphate isomerase</fullName>
        <ecNumber evidence="3">5.3.1.8</ecNumber>
    </recommendedName>
</protein>
<dbReference type="PANTHER" id="PTHR10309:SF0">
    <property type="entry name" value="MANNOSE-6-PHOSPHATE ISOMERASE"/>
    <property type="match status" value="1"/>
</dbReference>
<keyword evidence="11" id="KW-1185">Reference proteome</keyword>
<evidence type="ECO:0000256" key="4">
    <source>
        <dbReference type="ARBA" id="ARBA00022723"/>
    </source>
</evidence>
<organism evidence="10 11">
    <name type="scientific">Cellulomonas uda</name>
    <dbReference type="NCBI Taxonomy" id="1714"/>
    <lineage>
        <taxon>Bacteria</taxon>
        <taxon>Bacillati</taxon>
        <taxon>Actinomycetota</taxon>
        <taxon>Actinomycetes</taxon>
        <taxon>Micrococcales</taxon>
        <taxon>Cellulomonadaceae</taxon>
        <taxon>Cellulomonas</taxon>
    </lineage>
</organism>
<comment type="similarity">
    <text evidence="2">Belongs to the mannose-6-phosphate isomerase type 1 family.</text>
</comment>
<dbReference type="NCBIfam" id="TIGR00218">
    <property type="entry name" value="manA"/>
    <property type="match status" value="1"/>
</dbReference>
<feature type="binding site" evidence="8">
    <location>
        <position position="132"/>
    </location>
    <ligand>
        <name>Zn(2+)</name>
        <dbReference type="ChEBI" id="CHEBI:29105"/>
    </ligand>
</feature>
<feature type="binding site" evidence="8">
    <location>
        <position position="97"/>
    </location>
    <ligand>
        <name>Zn(2+)</name>
        <dbReference type="ChEBI" id="CHEBI:29105"/>
    </ligand>
</feature>
<dbReference type="GO" id="GO:0009298">
    <property type="term" value="P:GDP-mannose biosynthetic process"/>
    <property type="evidence" value="ECO:0007669"/>
    <property type="project" value="InterPro"/>
</dbReference>
<dbReference type="PIRSF" id="PIRSF001480">
    <property type="entry name" value="Mannose-6-phosphate_isomerase"/>
    <property type="match status" value="1"/>
</dbReference>
<dbReference type="Gene3D" id="2.60.120.10">
    <property type="entry name" value="Jelly Rolls"/>
    <property type="match status" value="2"/>
</dbReference>
<reference evidence="10 11" key="1">
    <citation type="submission" date="2019-06" db="EMBL/GenBank/DDBJ databases">
        <title>Whole genome shotgun sequence of Cellulomonas uda NBRC 3747.</title>
        <authorList>
            <person name="Hosoyama A."/>
            <person name="Uohara A."/>
            <person name="Ohji S."/>
            <person name="Ichikawa N."/>
        </authorList>
    </citation>
    <scope>NUCLEOTIDE SEQUENCE [LARGE SCALE GENOMIC DNA]</scope>
    <source>
        <strain evidence="10 11">NBRC 3747</strain>
    </source>
</reference>
<comment type="catalytic activity">
    <reaction evidence="1">
        <text>D-mannose 6-phosphate = D-fructose 6-phosphate</text>
        <dbReference type="Rhea" id="RHEA:12356"/>
        <dbReference type="ChEBI" id="CHEBI:58735"/>
        <dbReference type="ChEBI" id="CHEBI:61527"/>
        <dbReference type="EC" id="5.3.1.8"/>
    </reaction>
</comment>
<dbReference type="GO" id="GO:0005829">
    <property type="term" value="C:cytosol"/>
    <property type="evidence" value="ECO:0007669"/>
    <property type="project" value="TreeGrafter"/>
</dbReference>
<dbReference type="InterPro" id="IPR018050">
    <property type="entry name" value="Pmannose_isomerase-type1_CS"/>
</dbReference>
<dbReference type="GO" id="GO:0008270">
    <property type="term" value="F:zinc ion binding"/>
    <property type="evidence" value="ECO:0007669"/>
    <property type="project" value="InterPro"/>
</dbReference>
<evidence type="ECO:0000313" key="10">
    <source>
        <dbReference type="EMBL" id="GEA81836.1"/>
    </source>
</evidence>
<feature type="active site" evidence="7">
    <location>
        <position position="280"/>
    </location>
</feature>